<dbReference type="InterPro" id="IPR051653">
    <property type="entry name" value="E3_ligase_sorting_rcpt"/>
</dbReference>
<evidence type="ECO:0000256" key="10">
    <source>
        <dbReference type="PROSITE-ProRule" id="PRU00175"/>
    </source>
</evidence>
<evidence type="ECO:0000256" key="12">
    <source>
        <dbReference type="SAM" id="Phobius"/>
    </source>
</evidence>
<dbReference type="PROSITE" id="PS50089">
    <property type="entry name" value="ZF_RING_2"/>
    <property type="match status" value="1"/>
</dbReference>
<dbReference type="Gene3D" id="3.50.30.30">
    <property type="match status" value="1"/>
</dbReference>
<evidence type="ECO:0000256" key="8">
    <source>
        <dbReference type="ARBA" id="ARBA00022989"/>
    </source>
</evidence>
<dbReference type="SUPFAM" id="SSF57850">
    <property type="entry name" value="RING/U-box"/>
    <property type="match status" value="1"/>
</dbReference>
<keyword evidence="8 12" id="KW-1133">Transmembrane helix</keyword>
<dbReference type="Pfam" id="PF02225">
    <property type="entry name" value="PA"/>
    <property type="match status" value="1"/>
</dbReference>
<evidence type="ECO:0000256" key="1">
    <source>
        <dbReference type="ARBA" id="ARBA00000900"/>
    </source>
</evidence>
<dbReference type="GO" id="GO:0061630">
    <property type="term" value="F:ubiquitin protein ligase activity"/>
    <property type="evidence" value="ECO:0007669"/>
    <property type="project" value="UniProtKB-EC"/>
</dbReference>
<accession>A0A0C9M510</accession>
<feature type="compositionally biased region" description="Low complexity" evidence="11">
    <location>
        <begin position="323"/>
        <end position="333"/>
    </location>
</feature>
<dbReference type="PANTHER" id="PTHR47168:SF1">
    <property type="entry name" value="OS02G0798600 PROTEIN"/>
    <property type="match status" value="1"/>
</dbReference>
<dbReference type="InterPro" id="IPR001841">
    <property type="entry name" value="Znf_RING"/>
</dbReference>
<keyword evidence="15" id="KW-1185">Reference proteome</keyword>
<dbReference type="GO" id="GO:0008270">
    <property type="term" value="F:zinc ion binding"/>
    <property type="evidence" value="ECO:0007669"/>
    <property type="project" value="UniProtKB-KW"/>
</dbReference>
<feature type="transmembrane region" description="Helical" evidence="12">
    <location>
        <begin position="208"/>
        <end position="232"/>
    </location>
</feature>
<keyword evidence="5" id="KW-0479">Metal-binding</keyword>
<evidence type="ECO:0000313" key="15">
    <source>
        <dbReference type="Proteomes" id="UP000053815"/>
    </source>
</evidence>
<evidence type="ECO:0000256" key="2">
    <source>
        <dbReference type="ARBA" id="ARBA00004167"/>
    </source>
</evidence>
<protein>
    <recommendedName>
        <fullName evidence="3">RING-type E3 ubiquitin transferase</fullName>
        <ecNumber evidence="3">2.3.2.27</ecNumber>
    </recommendedName>
</protein>
<keyword evidence="9 12" id="KW-0472">Membrane</keyword>
<keyword evidence="6 10" id="KW-0863">Zinc-finger</keyword>
<evidence type="ECO:0000256" key="5">
    <source>
        <dbReference type="ARBA" id="ARBA00022723"/>
    </source>
</evidence>
<proteinExistence type="predicted"/>
<dbReference type="Pfam" id="PF13639">
    <property type="entry name" value="zf-RING_2"/>
    <property type="match status" value="1"/>
</dbReference>
<dbReference type="FunFam" id="3.30.40.10:FF:000388">
    <property type="entry name" value="Putative RING zinc finger domain superfamily protein"/>
    <property type="match status" value="1"/>
</dbReference>
<comment type="subcellular location">
    <subcellularLocation>
        <location evidence="2">Membrane</location>
        <topology evidence="2">Single-pass membrane protein</topology>
    </subcellularLocation>
</comment>
<evidence type="ECO:0000256" key="6">
    <source>
        <dbReference type="ARBA" id="ARBA00022771"/>
    </source>
</evidence>
<evidence type="ECO:0000256" key="9">
    <source>
        <dbReference type="ARBA" id="ARBA00023136"/>
    </source>
</evidence>
<feature type="region of interest" description="Disordered" evidence="11">
    <location>
        <begin position="322"/>
        <end position="341"/>
    </location>
</feature>
<dbReference type="OrthoDB" id="8062037at2759"/>
<dbReference type="SMART" id="SM00184">
    <property type="entry name" value="RING"/>
    <property type="match status" value="1"/>
</dbReference>
<evidence type="ECO:0000256" key="3">
    <source>
        <dbReference type="ARBA" id="ARBA00012483"/>
    </source>
</evidence>
<organism evidence="14">
    <name type="scientific">Mucor ambiguus</name>
    <dbReference type="NCBI Taxonomy" id="91626"/>
    <lineage>
        <taxon>Eukaryota</taxon>
        <taxon>Fungi</taxon>
        <taxon>Fungi incertae sedis</taxon>
        <taxon>Mucoromycota</taxon>
        <taxon>Mucoromycotina</taxon>
        <taxon>Mucoromycetes</taxon>
        <taxon>Mucorales</taxon>
        <taxon>Mucorineae</taxon>
        <taxon>Mucoraceae</taxon>
        <taxon>Mucor</taxon>
    </lineage>
</organism>
<dbReference type="Gene3D" id="3.30.40.10">
    <property type="entry name" value="Zinc/RING finger domain, C3HC4 (zinc finger)"/>
    <property type="match status" value="1"/>
</dbReference>
<dbReference type="STRING" id="91626.A0A0C9M510"/>
<keyword evidence="7" id="KW-0862">Zinc</keyword>
<evidence type="ECO:0000256" key="11">
    <source>
        <dbReference type="SAM" id="MobiDB-lite"/>
    </source>
</evidence>
<dbReference type="Proteomes" id="UP000053815">
    <property type="component" value="Unassembled WGS sequence"/>
</dbReference>
<name>A0A0C9M510_9FUNG</name>
<sequence length="341" mass="38445">MNSSSSSRRHQDSKWTTADSKIKYLLSNNTKTVSKRQQQQQIVQNYQEIASPKQQVNDSRRSSEHLNTKTESNDTLVDRIAAFGPRIDGEIGITGHLLAPPAANDSYGCISVPNPNIKNWIALVERGQCSFLQKVKTMQDSGAIAVIVGDRHFNGWVTMYAPGDTSDVHIPSVFVAQHQYKALLQLFDSKDTSAPVAVRLSGDDLLTWPLLDMLLVVVLSPAVMMLFIYLTWQLRQRQRRKNDIAPTNFVAKLPTYVFRREKIVDIEHAECAICLEDYVEGDQLRTLPCKHEFHAKCVDAWLTSHKKFCPICKFDICQKTESSKSNNSSIPPSERTPLLNA</sequence>
<feature type="region of interest" description="Disordered" evidence="11">
    <location>
        <begin position="51"/>
        <end position="71"/>
    </location>
</feature>
<dbReference type="EMBL" id="DF836355">
    <property type="protein sequence ID" value="GAN04541.1"/>
    <property type="molecule type" value="Genomic_DNA"/>
</dbReference>
<dbReference type="GO" id="GO:0016020">
    <property type="term" value="C:membrane"/>
    <property type="evidence" value="ECO:0007669"/>
    <property type="project" value="UniProtKB-SubCell"/>
</dbReference>
<gene>
    <name evidence="14" type="ORF">MAM1_0066c04002</name>
</gene>
<evidence type="ECO:0000256" key="7">
    <source>
        <dbReference type="ARBA" id="ARBA00022833"/>
    </source>
</evidence>
<dbReference type="SUPFAM" id="SSF52025">
    <property type="entry name" value="PA domain"/>
    <property type="match status" value="1"/>
</dbReference>
<dbReference type="PANTHER" id="PTHR47168">
    <property type="entry name" value="RING ZINC FINGER DOMAIN SUPERFAMILY PROTEIN-RELATED"/>
    <property type="match status" value="1"/>
</dbReference>
<evidence type="ECO:0000259" key="13">
    <source>
        <dbReference type="PROSITE" id="PS50089"/>
    </source>
</evidence>
<evidence type="ECO:0000256" key="4">
    <source>
        <dbReference type="ARBA" id="ARBA00022692"/>
    </source>
</evidence>
<comment type="catalytic activity">
    <reaction evidence="1">
        <text>S-ubiquitinyl-[E2 ubiquitin-conjugating enzyme]-L-cysteine + [acceptor protein]-L-lysine = [E2 ubiquitin-conjugating enzyme]-L-cysteine + N(6)-ubiquitinyl-[acceptor protein]-L-lysine.</text>
        <dbReference type="EC" id="2.3.2.27"/>
    </reaction>
</comment>
<keyword evidence="4 12" id="KW-0812">Transmembrane</keyword>
<dbReference type="InterPro" id="IPR046450">
    <property type="entry name" value="PA_dom_sf"/>
</dbReference>
<reference evidence="14" key="1">
    <citation type="submission" date="2014-09" db="EMBL/GenBank/DDBJ databases">
        <title>Draft genome sequence of an oleaginous Mucoromycotina fungus Mucor ambiguus NBRC6742.</title>
        <authorList>
            <person name="Takeda I."/>
            <person name="Yamane N."/>
            <person name="Morita T."/>
            <person name="Tamano K."/>
            <person name="Machida M."/>
            <person name="Baker S."/>
            <person name="Koike H."/>
        </authorList>
    </citation>
    <scope>NUCLEOTIDE SEQUENCE</scope>
    <source>
        <strain evidence="14">NBRC 6742</strain>
    </source>
</reference>
<feature type="domain" description="RING-type" evidence="13">
    <location>
        <begin position="271"/>
        <end position="313"/>
    </location>
</feature>
<dbReference type="InterPro" id="IPR013083">
    <property type="entry name" value="Znf_RING/FYVE/PHD"/>
</dbReference>
<dbReference type="EC" id="2.3.2.27" evidence="3"/>
<dbReference type="InterPro" id="IPR003137">
    <property type="entry name" value="PA_domain"/>
</dbReference>
<feature type="compositionally biased region" description="Basic and acidic residues" evidence="11">
    <location>
        <begin position="58"/>
        <end position="71"/>
    </location>
</feature>
<evidence type="ECO:0000313" key="14">
    <source>
        <dbReference type="EMBL" id="GAN04541.1"/>
    </source>
</evidence>
<dbReference type="AlphaFoldDB" id="A0A0C9M510"/>